<dbReference type="InterPro" id="IPR015422">
    <property type="entry name" value="PyrdxlP-dep_Trfase_small"/>
</dbReference>
<dbReference type="Pfam" id="PF01053">
    <property type="entry name" value="Cys_Met_Meta_PP"/>
    <property type="match status" value="1"/>
</dbReference>
<evidence type="ECO:0000256" key="3">
    <source>
        <dbReference type="ARBA" id="ARBA00022898"/>
    </source>
</evidence>
<evidence type="ECO:0000256" key="8">
    <source>
        <dbReference type="PIRSR" id="PIRSR001434-2"/>
    </source>
</evidence>
<dbReference type="RefSeq" id="WP_182105998.1">
    <property type="nucleotide sequence ID" value="NZ_JACFYF010000001.1"/>
</dbReference>
<keyword evidence="4 10" id="KW-0456">Lyase</keyword>
<accession>A0A7W2FN01</accession>
<evidence type="ECO:0000256" key="6">
    <source>
        <dbReference type="ARBA" id="ARBA00047517"/>
    </source>
</evidence>
<evidence type="ECO:0000256" key="4">
    <source>
        <dbReference type="ARBA" id="ARBA00023239"/>
    </source>
</evidence>
<dbReference type="PROSITE" id="PS00868">
    <property type="entry name" value="CYS_MET_METAB_PP"/>
    <property type="match status" value="1"/>
</dbReference>
<sequence>MHWHSRLVQPQTLAAPGFESLATPTYRGSTVLFKKQADVVDDWNQAESGYSYGLYGTPTALELSGRIAQLEGAQHSFVVPGGQAAIALIYFAMCKTGSHALVPYNAYGPNKEMAQGLLKDLGIEVEAYDPMIGAGISELIRDNTTLIWVESPGSVTMEVQDIPAICKAAHERGAMVALDNTYAAGVLFDAFAHGVDISMQALTKYVGGHSDLLLGTVSVNTDALVEKVGKTFKQLGLAVSPDDCSLALRGLQTLGIRLAHLEASTLEVAEWLTKQSAVAQVLHPAFPSCPGHEIWKRDFTGSSSVFSFLFTEEYTAEQVEQFIDTLEMFKIGMSWGGVTSLALVYPNIERPGKDYAGRLVRLNIGLELTADLIQDLERAIKTIS</sequence>
<dbReference type="InterPro" id="IPR015424">
    <property type="entry name" value="PyrdxlP-dep_Trfase"/>
</dbReference>
<keyword evidence="3 8" id="KW-0663">Pyridoxal phosphate</keyword>
<dbReference type="GO" id="GO:0019346">
    <property type="term" value="P:transsulfuration"/>
    <property type="evidence" value="ECO:0007669"/>
    <property type="project" value="InterPro"/>
</dbReference>
<dbReference type="PANTHER" id="PTHR43500:SF1">
    <property type="entry name" value="CYSTATHIONINE BETA-LYASE-RELATED"/>
    <property type="match status" value="1"/>
</dbReference>
<dbReference type="InterPro" id="IPR015421">
    <property type="entry name" value="PyrdxlP-dep_Trfase_major"/>
</dbReference>
<dbReference type="GO" id="GO:0019450">
    <property type="term" value="P:L-cysteine catabolic process to pyruvate"/>
    <property type="evidence" value="ECO:0007669"/>
    <property type="project" value="TreeGrafter"/>
</dbReference>
<comment type="catalytic activity">
    <reaction evidence="6">
        <text>L,L-cystathionine + H2O = L-homocysteine + pyruvate + NH4(+)</text>
        <dbReference type="Rhea" id="RHEA:13965"/>
        <dbReference type="ChEBI" id="CHEBI:15361"/>
        <dbReference type="ChEBI" id="CHEBI:15377"/>
        <dbReference type="ChEBI" id="CHEBI:28938"/>
        <dbReference type="ChEBI" id="CHEBI:58161"/>
        <dbReference type="ChEBI" id="CHEBI:58199"/>
    </reaction>
</comment>
<dbReference type="GO" id="GO:0030170">
    <property type="term" value="F:pyridoxal phosphate binding"/>
    <property type="evidence" value="ECO:0007669"/>
    <property type="project" value="InterPro"/>
</dbReference>
<reference evidence="10 11" key="1">
    <citation type="submission" date="2020-07" db="EMBL/GenBank/DDBJ databases">
        <title>Vibrio marinisediminis sp. nov., isolated from marine sediment.</title>
        <authorList>
            <person name="Ji X."/>
        </authorList>
    </citation>
    <scope>NUCLEOTIDE SEQUENCE [LARGE SCALE GENOMIC DNA]</scope>
    <source>
        <strain evidence="10 11">404</strain>
    </source>
</reference>
<keyword evidence="11" id="KW-1185">Reference proteome</keyword>
<evidence type="ECO:0000256" key="9">
    <source>
        <dbReference type="RuleBase" id="RU362118"/>
    </source>
</evidence>
<dbReference type="PANTHER" id="PTHR43500">
    <property type="entry name" value="CYSTATHIONINE BETA-LYASE-RELATED"/>
    <property type="match status" value="1"/>
</dbReference>
<dbReference type="PIRSF" id="PIRSF001434">
    <property type="entry name" value="CGS"/>
    <property type="match status" value="1"/>
</dbReference>
<evidence type="ECO:0000256" key="1">
    <source>
        <dbReference type="ARBA" id="ARBA00001933"/>
    </source>
</evidence>
<comment type="similarity">
    <text evidence="2 9">Belongs to the trans-sulfuration enzymes family.</text>
</comment>
<proteinExistence type="inferred from homology"/>
<evidence type="ECO:0000256" key="7">
    <source>
        <dbReference type="ARBA" id="ARBA00047625"/>
    </source>
</evidence>
<evidence type="ECO:0000256" key="2">
    <source>
        <dbReference type="ARBA" id="ARBA00009077"/>
    </source>
</evidence>
<evidence type="ECO:0000313" key="11">
    <source>
        <dbReference type="Proteomes" id="UP000571701"/>
    </source>
</evidence>
<dbReference type="Gene3D" id="3.90.1150.10">
    <property type="entry name" value="Aspartate Aminotransferase, domain 1"/>
    <property type="match status" value="1"/>
</dbReference>
<dbReference type="SUPFAM" id="SSF53383">
    <property type="entry name" value="PLP-dependent transferases"/>
    <property type="match status" value="1"/>
</dbReference>
<dbReference type="InterPro" id="IPR006233">
    <property type="entry name" value="Cys_b_lyase_bac"/>
</dbReference>
<dbReference type="EMBL" id="JACFYF010000001">
    <property type="protein sequence ID" value="MBA5761101.1"/>
    <property type="molecule type" value="Genomic_DNA"/>
</dbReference>
<feature type="modified residue" description="N6-(pyridoxal phosphate)lysine" evidence="8">
    <location>
        <position position="204"/>
    </location>
</feature>
<evidence type="ECO:0000256" key="5">
    <source>
        <dbReference type="ARBA" id="ARBA00046315"/>
    </source>
</evidence>
<protein>
    <submittedName>
        <fullName evidence="10">Cystathionine beta-lyase</fullName>
        <ecNumber evidence="10">4.4.1.8</ecNumber>
    </submittedName>
</protein>
<dbReference type="NCBIfam" id="NF005456">
    <property type="entry name" value="PRK07050.1"/>
    <property type="match status" value="1"/>
</dbReference>
<dbReference type="EC" id="4.4.1.8" evidence="10"/>
<dbReference type="AlphaFoldDB" id="A0A7W2FN01"/>
<dbReference type="InterPro" id="IPR054542">
    <property type="entry name" value="Cys_met_metab_PP"/>
</dbReference>
<dbReference type="Proteomes" id="UP000571701">
    <property type="component" value="Unassembled WGS sequence"/>
</dbReference>
<comment type="caution">
    <text evidence="10">The sequence shown here is derived from an EMBL/GenBank/DDBJ whole genome shotgun (WGS) entry which is preliminary data.</text>
</comment>
<organism evidence="10 11">
    <name type="scientific">Vibrio marinisediminis</name>
    <dbReference type="NCBI Taxonomy" id="2758441"/>
    <lineage>
        <taxon>Bacteria</taxon>
        <taxon>Pseudomonadati</taxon>
        <taxon>Pseudomonadota</taxon>
        <taxon>Gammaproteobacteria</taxon>
        <taxon>Vibrionales</taxon>
        <taxon>Vibrionaceae</taxon>
        <taxon>Vibrio</taxon>
    </lineage>
</organism>
<dbReference type="GO" id="GO:0047804">
    <property type="term" value="F:cysteine-S-conjugate beta-lyase activity"/>
    <property type="evidence" value="ECO:0007669"/>
    <property type="project" value="UniProtKB-EC"/>
</dbReference>
<gene>
    <name evidence="10" type="ORF">H2O73_02005</name>
</gene>
<comment type="pathway">
    <text evidence="5">Amino-acid biosynthesis; L-methionine biosynthesis via de novo pathway; L-homocysteine from L-cystathionine: step 1/1.</text>
</comment>
<dbReference type="NCBIfam" id="TIGR01324">
    <property type="entry name" value="cysta_beta_ly_B"/>
    <property type="match status" value="1"/>
</dbReference>
<dbReference type="FunFam" id="3.40.640.10:FF:000046">
    <property type="entry name" value="Cystathionine gamma-lyase"/>
    <property type="match status" value="1"/>
</dbReference>
<dbReference type="Gene3D" id="3.40.640.10">
    <property type="entry name" value="Type I PLP-dependent aspartate aminotransferase-like (Major domain)"/>
    <property type="match status" value="1"/>
</dbReference>
<name>A0A7W2FN01_9VIBR</name>
<comment type="cofactor">
    <cofactor evidence="1 9">
        <name>pyridoxal 5'-phosphate</name>
        <dbReference type="ChEBI" id="CHEBI:597326"/>
    </cofactor>
</comment>
<evidence type="ECO:0000313" key="10">
    <source>
        <dbReference type="EMBL" id="MBA5761101.1"/>
    </source>
</evidence>
<comment type="catalytic activity">
    <reaction evidence="7">
        <text>an S-substituted L-cysteine + H2O = a thiol + pyruvate + NH4(+)</text>
        <dbReference type="Rhea" id="RHEA:18121"/>
        <dbReference type="ChEBI" id="CHEBI:15361"/>
        <dbReference type="ChEBI" id="CHEBI:15377"/>
        <dbReference type="ChEBI" id="CHEBI:28938"/>
        <dbReference type="ChEBI" id="CHEBI:29256"/>
        <dbReference type="ChEBI" id="CHEBI:58717"/>
        <dbReference type="EC" id="4.4.1.13"/>
    </reaction>
</comment>
<dbReference type="InterPro" id="IPR000277">
    <property type="entry name" value="Cys/Met-Metab_PyrdxlP-dep_enz"/>
</dbReference>